<reference evidence="6 7" key="1">
    <citation type="submission" date="2024-02" db="EMBL/GenBank/DDBJ databases">
        <title>Chromosome-scale genome assembly of the rough periwinkle Littorina saxatilis.</title>
        <authorList>
            <person name="De Jode A."/>
            <person name="Faria R."/>
            <person name="Formenti G."/>
            <person name="Sims Y."/>
            <person name="Smith T.P."/>
            <person name="Tracey A."/>
            <person name="Wood J.M.D."/>
            <person name="Zagrodzka Z.B."/>
            <person name="Johannesson K."/>
            <person name="Butlin R.K."/>
            <person name="Leder E.H."/>
        </authorList>
    </citation>
    <scope>NUCLEOTIDE SEQUENCE [LARGE SCALE GENOMIC DNA]</scope>
    <source>
        <strain evidence="6">Snail1</strain>
        <tissue evidence="6">Muscle</tissue>
    </source>
</reference>
<dbReference type="InterPro" id="IPR045058">
    <property type="entry name" value="GIMA/IAN/Toc"/>
</dbReference>
<dbReference type="PANTHER" id="PTHR10903">
    <property type="entry name" value="GTPASE, IMAP FAMILY MEMBER-RELATED"/>
    <property type="match status" value="1"/>
</dbReference>
<dbReference type="EMBL" id="JBAMIC010003187">
    <property type="protein sequence ID" value="KAK7089042.1"/>
    <property type="molecule type" value="Genomic_DNA"/>
</dbReference>
<evidence type="ECO:0000256" key="1">
    <source>
        <dbReference type="ARBA" id="ARBA00008535"/>
    </source>
</evidence>
<feature type="compositionally biased region" description="Basic and acidic residues" evidence="4">
    <location>
        <begin position="43"/>
        <end position="57"/>
    </location>
</feature>
<keyword evidence="3" id="KW-0342">GTP-binding</keyword>
<evidence type="ECO:0000256" key="4">
    <source>
        <dbReference type="SAM" id="MobiDB-lite"/>
    </source>
</evidence>
<evidence type="ECO:0000313" key="6">
    <source>
        <dbReference type="EMBL" id="KAK7089042.1"/>
    </source>
</evidence>
<dbReference type="InterPro" id="IPR027417">
    <property type="entry name" value="P-loop_NTPase"/>
</dbReference>
<accession>A0AAN9FYT4</accession>
<proteinExistence type="inferred from homology"/>
<evidence type="ECO:0000259" key="5">
    <source>
        <dbReference type="PROSITE" id="PS51720"/>
    </source>
</evidence>
<comment type="similarity">
    <text evidence="1">Belongs to the TRAFAC class TrmE-Era-EngA-EngB-Septin-like GTPase superfamily. AIG1/Toc34/Toc159-like paraseptin GTPase family. IAN subfamily.</text>
</comment>
<feature type="domain" description="AIG1-type G" evidence="5">
    <location>
        <begin position="99"/>
        <end position="307"/>
    </location>
</feature>
<evidence type="ECO:0000256" key="2">
    <source>
        <dbReference type="ARBA" id="ARBA00022741"/>
    </source>
</evidence>
<comment type="caution">
    <text evidence="6">The sequence shown here is derived from an EMBL/GenBank/DDBJ whole genome shotgun (WGS) entry which is preliminary data.</text>
</comment>
<feature type="region of interest" description="Disordered" evidence="4">
    <location>
        <begin position="509"/>
        <end position="564"/>
    </location>
</feature>
<dbReference type="InterPro" id="IPR006703">
    <property type="entry name" value="G_AIG1"/>
</dbReference>
<gene>
    <name evidence="6" type="ORF">V1264_024741</name>
</gene>
<feature type="compositionally biased region" description="Basic and acidic residues" evidence="4">
    <location>
        <begin position="10"/>
        <end position="27"/>
    </location>
</feature>
<feature type="region of interest" description="Disordered" evidence="4">
    <location>
        <begin position="1"/>
        <end position="98"/>
    </location>
</feature>
<feature type="domain" description="AIG1-type G" evidence="5">
    <location>
        <begin position="308"/>
        <end position="517"/>
    </location>
</feature>
<organism evidence="6 7">
    <name type="scientific">Littorina saxatilis</name>
    <dbReference type="NCBI Taxonomy" id="31220"/>
    <lineage>
        <taxon>Eukaryota</taxon>
        <taxon>Metazoa</taxon>
        <taxon>Spiralia</taxon>
        <taxon>Lophotrochozoa</taxon>
        <taxon>Mollusca</taxon>
        <taxon>Gastropoda</taxon>
        <taxon>Caenogastropoda</taxon>
        <taxon>Littorinimorpha</taxon>
        <taxon>Littorinoidea</taxon>
        <taxon>Littorinidae</taxon>
        <taxon>Littorina</taxon>
    </lineage>
</organism>
<keyword evidence="2" id="KW-0547">Nucleotide-binding</keyword>
<dbReference type="PROSITE" id="PS51720">
    <property type="entry name" value="G_AIG1"/>
    <property type="match status" value="2"/>
</dbReference>
<dbReference type="GO" id="GO:0005525">
    <property type="term" value="F:GTP binding"/>
    <property type="evidence" value="ECO:0007669"/>
    <property type="project" value="UniProtKB-KW"/>
</dbReference>
<sequence length="564" mass="62846">MKKLTCVSVQKDKDTPRTIKERTRPEKMNSSSPSRPPQRPPPRAHENAEKASNRRSSESVVLQGPVYAPKERRGPGAERRGSWQDKRHAGSDRQAAQQDEKLQILLIGKTGNGKSSTGNAILAQSKPPFKVSTGILSATEHTQLAESVRPHGTGDLKVQVVDVPDLISDMAEEKAREEVQLCTTLTYPYPSATCLVVRADVRFTPEEYVTYQKTRELLGERMFDNMLIAFTMGDKLPAADKNNFQEQLQRANKELKQVLEDAKGRYVMLSKSEGKEGVLDNDERHSGVTKLLDIAVGLHTANINTYPAKTLRVVILGLSGSGKSATGNSILYTNTAGFKVHMGFAPGTQLCEKATYNLRGFELEIVDTPGSFQKDGDRPNRLLNNVQKWFSELDSGPDIVLFVTKANERFKDEDYKVFQAFQRVIGDDFNKHVIIIFTGGDKLTNRRRTIDDDIKSAPASLQKLLTEANNRYLVFDNETSSATEKLLQRNRLLKEMAIIQEMNNKKPLKMSKKIAVEKDSPKTGGQYMRKPSYDTATKESPETDQPSQQSHGGPSNVFKSCVIG</sequence>
<feature type="compositionally biased region" description="Polar residues" evidence="4">
    <location>
        <begin position="543"/>
        <end position="553"/>
    </location>
</feature>
<name>A0AAN9FYT4_9CAEN</name>
<dbReference type="SUPFAM" id="SSF52540">
    <property type="entry name" value="P-loop containing nucleoside triphosphate hydrolases"/>
    <property type="match status" value="2"/>
</dbReference>
<evidence type="ECO:0000256" key="3">
    <source>
        <dbReference type="ARBA" id="ARBA00023134"/>
    </source>
</evidence>
<feature type="compositionally biased region" description="Basic and acidic residues" evidence="4">
    <location>
        <begin position="69"/>
        <end position="91"/>
    </location>
</feature>
<protein>
    <recommendedName>
        <fullName evidence="5">AIG1-type G domain-containing protein</fullName>
    </recommendedName>
</protein>
<evidence type="ECO:0000313" key="7">
    <source>
        <dbReference type="Proteomes" id="UP001374579"/>
    </source>
</evidence>
<dbReference type="Proteomes" id="UP001374579">
    <property type="component" value="Unassembled WGS sequence"/>
</dbReference>
<keyword evidence="7" id="KW-1185">Reference proteome</keyword>
<dbReference type="Pfam" id="PF04548">
    <property type="entry name" value="AIG1"/>
    <property type="match status" value="2"/>
</dbReference>
<dbReference type="PANTHER" id="PTHR10903:SF184">
    <property type="entry name" value="GTP-BINDING PROTEIN A"/>
    <property type="match status" value="1"/>
</dbReference>
<dbReference type="Gene3D" id="3.40.50.300">
    <property type="entry name" value="P-loop containing nucleotide triphosphate hydrolases"/>
    <property type="match status" value="2"/>
</dbReference>
<dbReference type="AlphaFoldDB" id="A0AAN9FYT4"/>